<evidence type="ECO:0000256" key="7">
    <source>
        <dbReference type="ARBA" id="ARBA00048037"/>
    </source>
</evidence>
<dbReference type="Pfam" id="PF10437">
    <property type="entry name" value="Lip_prot_lig_C"/>
    <property type="match status" value="1"/>
</dbReference>
<dbReference type="Proteomes" id="UP000823889">
    <property type="component" value="Unassembled WGS sequence"/>
</dbReference>
<gene>
    <name evidence="9" type="ORF">H9906_01080</name>
</gene>
<feature type="domain" description="Lipoate protein ligase C-terminal" evidence="8">
    <location>
        <begin position="9"/>
        <end position="66"/>
    </location>
</feature>
<evidence type="ECO:0000256" key="6">
    <source>
        <dbReference type="ARBA" id="ARBA00022840"/>
    </source>
</evidence>
<evidence type="ECO:0000256" key="3">
    <source>
        <dbReference type="ARBA" id="ARBA00012367"/>
    </source>
</evidence>
<organism evidence="9 10">
    <name type="scientific">Candidatus Paenalcaligenes intestinipullorum</name>
    <dbReference type="NCBI Taxonomy" id="2838718"/>
    <lineage>
        <taxon>Bacteria</taxon>
        <taxon>Pseudomonadati</taxon>
        <taxon>Pseudomonadota</taxon>
        <taxon>Betaproteobacteria</taxon>
        <taxon>Burkholderiales</taxon>
        <taxon>Alcaligenaceae</taxon>
        <taxon>Paenalcaligenes</taxon>
    </lineage>
</organism>
<keyword evidence="4 9" id="KW-0436">Ligase</keyword>
<accession>A0A9D2U8G5</accession>
<name>A0A9D2U8G5_9BURK</name>
<dbReference type="GO" id="GO:0016979">
    <property type="term" value="F:lipoate-protein ligase activity"/>
    <property type="evidence" value="ECO:0007669"/>
    <property type="project" value="UniProtKB-EC"/>
</dbReference>
<evidence type="ECO:0000313" key="9">
    <source>
        <dbReference type="EMBL" id="HJD43607.1"/>
    </source>
</evidence>
<dbReference type="Gene3D" id="3.30.390.50">
    <property type="entry name" value="CO dehydrogenase flavoprotein, C-terminal domain"/>
    <property type="match status" value="1"/>
</dbReference>
<evidence type="ECO:0000256" key="2">
    <source>
        <dbReference type="ARBA" id="ARBA00005124"/>
    </source>
</evidence>
<evidence type="ECO:0000256" key="4">
    <source>
        <dbReference type="ARBA" id="ARBA00022598"/>
    </source>
</evidence>
<comment type="pathway">
    <text evidence="2">Protein modification; protein lipoylation via exogenous pathway; protein N(6)-(lipoyl)lysine from lipoate: step 1/2.</text>
</comment>
<evidence type="ECO:0000259" key="8">
    <source>
        <dbReference type="Pfam" id="PF10437"/>
    </source>
</evidence>
<dbReference type="InterPro" id="IPR019491">
    <property type="entry name" value="Lipoate_protein_ligase_C"/>
</dbReference>
<evidence type="ECO:0000313" key="10">
    <source>
        <dbReference type="Proteomes" id="UP000823889"/>
    </source>
</evidence>
<reference evidence="9" key="2">
    <citation type="submission" date="2021-04" db="EMBL/GenBank/DDBJ databases">
        <authorList>
            <person name="Gilroy R."/>
        </authorList>
    </citation>
    <scope>NUCLEOTIDE SEQUENCE</scope>
    <source>
        <strain evidence="9">9264</strain>
    </source>
</reference>
<proteinExistence type="predicted"/>
<dbReference type="EMBL" id="DWUQ01000021">
    <property type="protein sequence ID" value="HJD43607.1"/>
    <property type="molecule type" value="Genomic_DNA"/>
</dbReference>
<comment type="caution">
    <text evidence="9">The sequence shown here is derived from an EMBL/GenBank/DDBJ whole genome shotgun (WGS) entry which is preliminary data.</text>
</comment>
<dbReference type="GO" id="GO:0005524">
    <property type="term" value="F:ATP binding"/>
    <property type="evidence" value="ECO:0007669"/>
    <property type="project" value="UniProtKB-KW"/>
</dbReference>
<sequence length="94" mass="10395">MRHAEYKVPGGKLVVVDLQIQEGRFHHVQLSGDFFLEPPEVLEQINQALEGVPITLDHDRLTAHINQAIPASAELFGIHAAAIATVLQRTLTHD</sequence>
<keyword evidence="5" id="KW-0547">Nucleotide-binding</keyword>
<dbReference type="EC" id="6.3.1.20" evidence="3"/>
<evidence type="ECO:0000256" key="5">
    <source>
        <dbReference type="ARBA" id="ARBA00022741"/>
    </source>
</evidence>
<dbReference type="GO" id="GO:0009249">
    <property type="term" value="P:protein lipoylation"/>
    <property type="evidence" value="ECO:0007669"/>
    <property type="project" value="UniProtKB-ARBA"/>
</dbReference>
<dbReference type="AlphaFoldDB" id="A0A9D2U8G5"/>
<evidence type="ECO:0000256" key="1">
    <source>
        <dbReference type="ARBA" id="ARBA00005085"/>
    </source>
</evidence>
<protein>
    <recommendedName>
        <fullName evidence="3">lipoate--protein ligase</fullName>
        <ecNumber evidence="3">6.3.1.20</ecNumber>
    </recommendedName>
</protein>
<keyword evidence="6" id="KW-0067">ATP-binding</keyword>
<comment type="pathway">
    <text evidence="1">Protein modification; protein lipoylation via exogenous pathway; protein N(6)-(lipoyl)lysine from lipoate: step 2/2.</text>
</comment>
<comment type="catalytic activity">
    <reaction evidence="7">
        <text>L-lysyl-[lipoyl-carrier protein] + (R)-lipoate + ATP = N(6)-[(R)-lipoyl]-L-lysyl-[lipoyl-carrier protein] + AMP + diphosphate + H(+)</text>
        <dbReference type="Rhea" id="RHEA:49288"/>
        <dbReference type="Rhea" id="RHEA-COMP:10500"/>
        <dbReference type="Rhea" id="RHEA-COMP:10502"/>
        <dbReference type="ChEBI" id="CHEBI:15378"/>
        <dbReference type="ChEBI" id="CHEBI:29969"/>
        <dbReference type="ChEBI" id="CHEBI:30616"/>
        <dbReference type="ChEBI" id="CHEBI:33019"/>
        <dbReference type="ChEBI" id="CHEBI:83088"/>
        <dbReference type="ChEBI" id="CHEBI:83099"/>
        <dbReference type="ChEBI" id="CHEBI:456215"/>
        <dbReference type="EC" id="6.3.1.20"/>
    </reaction>
</comment>
<reference evidence="9" key="1">
    <citation type="journal article" date="2021" name="PeerJ">
        <title>Extensive microbial diversity within the chicken gut microbiome revealed by metagenomics and culture.</title>
        <authorList>
            <person name="Gilroy R."/>
            <person name="Ravi A."/>
            <person name="Getino M."/>
            <person name="Pursley I."/>
            <person name="Horton D.L."/>
            <person name="Alikhan N.F."/>
            <person name="Baker D."/>
            <person name="Gharbi K."/>
            <person name="Hall N."/>
            <person name="Watson M."/>
            <person name="Adriaenssens E.M."/>
            <person name="Foster-Nyarko E."/>
            <person name="Jarju S."/>
            <person name="Secka A."/>
            <person name="Antonio M."/>
            <person name="Oren A."/>
            <person name="Chaudhuri R.R."/>
            <person name="La Ragione R."/>
            <person name="Hildebrand F."/>
            <person name="Pallen M.J."/>
        </authorList>
    </citation>
    <scope>NUCLEOTIDE SEQUENCE</scope>
    <source>
        <strain evidence="9">9264</strain>
    </source>
</reference>